<dbReference type="GO" id="GO:0044659">
    <property type="term" value="P:viral release from host cell by cytolysis"/>
    <property type="evidence" value="ECO:0007669"/>
    <property type="project" value="InterPro"/>
</dbReference>
<organism evidence="1 2">
    <name type="scientific">Lasius niger</name>
    <name type="common">Black garden ant</name>
    <dbReference type="NCBI Taxonomy" id="67767"/>
    <lineage>
        <taxon>Eukaryota</taxon>
        <taxon>Metazoa</taxon>
        <taxon>Ecdysozoa</taxon>
        <taxon>Arthropoda</taxon>
        <taxon>Hexapoda</taxon>
        <taxon>Insecta</taxon>
        <taxon>Pterygota</taxon>
        <taxon>Neoptera</taxon>
        <taxon>Endopterygota</taxon>
        <taxon>Hymenoptera</taxon>
        <taxon>Apocrita</taxon>
        <taxon>Aculeata</taxon>
        <taxon>Formicoidea</taxon>
        <taxon>Formicidae</taxon>
        <taxon>Formicinae</taxon>
        <taxon>Lasius</taxon>
        <taxon>Lasius</taxon>
    </lineage>
</organism>
<dbReference type="InterPro" id="IPR004929">
    <property type="entry name" value="I-spanin"/>
</dbReference>
<dbReference type="Proteomes" id="UP000036403">
    <property type="component" value="Unassembled WGS sequence"/>
</dbReference>
<proteinExistence type="predicted"/>
<keyword evidence="2" id="KW-1185">Reference proteome</keyword>
<dbReference type="EMBL" id="LBMM01000680">
    <property type="protein sequence ID" value="KMQ97783.1"/>
    <property type="molecule type" value="Genomic_DNA"/>
</dbReference>
<protein>
    <submittedName>
        <fullName evidence="1">Phage endopeptidase</fullName>
    </submittedName>
</protein>
<evidence type="ECO:0000313" key="1">
    <source>
        <dbReference type="EMBL" id="KMQ97783.1"/>
    </source>
</evidence>
<reference evidence="1 2" key="1">
    <citation type="submission" date="2015-04" db="EMBL/GenBank/DDBJ databases">
        <title>Lasius niger genome sequencing.</title>
        <authorList>
            <person name="Konorov E.A."/>
            <person name="Nikitin M.A."/>
            <person name="Kirill M.V."/>
            <person name="Chang P."/>
        </authorList>
    </citation>
    <scope>NUCLEOTIDE SEQUENCE [LARGE SCALE GENOMIC DNA]</scope>
    <source>
        <tissue evidence="1">Whole</tissue>
    </source>
</reference>
<sequence length="142" mass="15592">MFAAILTRWREMLAAAAIVSIVVLYQMNESKSAKLATQGAVINAQRNMVALDSNYYQEWQNEKAKNDDLADRVNRGAVGLRVKATCPRPTSGVGDATTAELDAVARQDYYALRQGITQSAKQIEALQAIVKSQSETIKELSK</sequence>
<dbReference type="PaxDb" id="67767-A0A0J7L5F8"/>
<accession>A0A0J7L5F8</accession>
<name>A0A0J7L5F8_LASNI</name>
<comment type="caution">
    <text evidence="1">The sequence shown here is derived from an EMBL/GenBank/DDBJ whole genome shotgun (WGS) entry which is preliminary data.</text>
</comment>
<dbReference type="Pfam" id="PF03245">
    <property type="entry name" value="Phage_lysis"/>
    <property type="match status" value="1"/>
</dbReference>
<gene>
    <name evidence="1" type="ORF">RF55_1862</name>
</gene>
<dbReference type="AlphaFoldDB" id="A0A0J7L5F8"/>
<evidence type="ECO:0000313" key="2">
    <source>
        <dbReference type="Proteomes" id="UP000036403"/>
    </source>
</evidence>